<dbReference type="InterPro" id="IPR006143">
    <property type="entry name" value="RND_pump_MFP"/>
</dbReference>
<feature type="coiled-coil region" evidence="2">
    <location>
        <begin position="121"/>
        <end position="195"/>
    </location>
</feature>
<sequence>MNGPERVADLTLPRARFYSASGTFRTGIASVNTNHPHFGALLLCLLPCLLLAPARASEQEIHITAVPLGERLFYPRHSAPATTLSLNDSRIGAETAGRLLELPVQVGDQVVQGDPLARLDCRENQLRRRQAEGRLENAEARLQLARRQIERADSLRRERNVSEELLDQRRAEASMAAAEREIAHAALDTARLDEERCQVSAPFDGIVLERLAGEGEWVAPGQPLLRLLDSARLEVSAQVPLDRIEELRQAREPRFEADDVYPLRISRVVPAVETRGRHREVRLTFSGARALPGSAGRITWRSPTAHLPTDLIQRRGEQLGVFLLEGEQARFHPLPQALEGHPSATGLPAASLLIIEGRHGLRDGQHVRVD</sequence>
<evidence type="ECO:0000256" key="1">
    <source>
        <dbReference type="ARBA" id="ARBA00009477"/>
    </source>
</evidence>
<dbReference type="PANTHER" id="PTHR30469">
    <property type="entry name" value="MULTIDRUG RESISTANCE PROTEIN MDTA"/>
    <property type="match status" value="1"/>
</dbReference>
<dbReference type="Pfam" id="PF25876">
    <property type="entry name" value="HH_MFP_RND"/>
    <property type="match status" value="1"/>
</dbReference>
<dbReference type="SUPFAM" id="SSF111369">
    <property type="entry name" value="HlyD-like secretion proteins"/>
    <property type="match status" value="1"/>
</dbReference>
<keyword evidence="2" id="KW-0175">Coiled coil</keyword>
<protein>
    <submittedName>
        <fullName evidence="5">Uncharacterized protein</fullName>
    </submittedName>
</protein>
<comment type="similarity">
    <text evidence="1">Belongs to the membrane fusion protein (MFP) (TC 8.A.1) family.</text>
</comment>
<evidence type="ECO:0000313" key="6">
    <source>
        <dbReference type="Proteomes" id="UP000250928"/>
    </source>
</evidence>
<dbReference type="EMBL" id="PQCO01000286">
    <property type="protein sequence ID" value="PUD98807.1"/>
    <property type="molecule type" value="Genomic_DNA"/>
</dbReference>
<organism evidence="5 6">
    <name type="scientific">Candidatus Sedimenticola endophacoides</name>
    <dbReference type="NCBI Taxonomy" id="2548426"/>
    <lineage>
        <taxon>Bacteria</taxon>
        <taxon>Pseudomonadati</taxon>
        <taxon>Pseudomonadota</taxon>
        <taxon>Gammaproteobacteria</taxon>
        <taxon>Chromatiales</taxon>
        <taxon>Sedimenticolaceae</taxon>
        <taxon>Sedimenticola</taxon>
    </lineage>
</organism>
<dbReference type="Gene3D" id="2.40.30.170">
    <property type="match status" value="1"/>
</dbReference>
<dbReference type="Gene3D" id="1.10.287.470">
    <property type="entry name" value="Helix hairpin bin"/>
    <property type="match status" value="1"/>
</dbReference>
<comment type="caution">
    <text evidence="5">The sequence shown here is derived from an EMBL/GenBank/DDBJ whole genome shotgun (WGS) entry which is preliminary data.</text>
</comment>
<feature type="domain" description="Multidrug resistance protein MdtA-like alpha-helical hairpin" evidence="3">
    <location>
        <begin position="129"/>
        <end position="193"/>
    </location>
</feature>
<dbReference type="GO" id="GO:0015562">
    <property type="term" value="F:efflux transmembrane transporter activity"/>
    <property type="evidence" value="ECO:0007669"/>
    <property type="project" value="TreeGrafter"/>
</dbReference>
<dbReference type="PANTHER" id="PTHR30469:SF15">
    <property type="entry name" value="HLYD FAMILY OF SECRETION PROTEINS"/>
    <property type="match status" value="1"/>
</dbReference>
<name>A0A6N4DP90_9GAMM</name>
<evidence type="ECO:0000313" key="5">
    <source>
        <dbReference type="EMBL" id="PUD98807.1"/>
    </source>
</evidence>
<dbReference type="NCBIfam" id="TIGR01730">
    <property type="entry name" value="RND_mfp"/>
    <property type="match status" value="1"/>
</dbReference>
<dbReference type="Proteomes" id="UP000250928">
    <property type="component" value="Unassembled WGS sequence"/>
</dbReference>
<evidence type="ECO:0000259" key="4">
    <source>
        <dbReference type="Pfam" id="PF25917"/>
    </source>
</evidence>
<gene>
    <name evidence="5" type="ORF">C3L24_12035</name>
</gene>
<accession>A0A6N4DP90</accession>
<dbReference type="Gene3D" id="2.40.50.100">
    <property type="match status" value="1"/>
</dbReference>
<dbReference type="GO" id="GO:1990281">
    <property type="term" value="C:efflux pump complex"/>
    <property type="evidence" value="ECO:0007669"/>
    <property type="project" value="TreeGrafter"/>
</dbReference>
<reference evidence="5 6" key="1">
    <citation type="submission" date="2018-01" db="EMBL/GenBank/DDBJ databases">
        <title>Novel co-symbiosis in the lucinid bivalve Phacoides pectinatus.</title>
        <authorList>
            <person name="Lim S.J."/>
            <person name="Davis B.G."/>
            <person name="Gill D.E."/>
            <person name="Engel A.S."/>
            <person name="Anderson L.C."/>
            <person name="Campbell B.J."/>
        </authorList>
    </citation>
    <scope>NUCLEOTIDE SEQUENCE [LARGE SCALE GENOMIC DNA]</scope>
    <source>
        <strain evidence="5">N3_P5</strain>
    </source>
</reference>
<dbReference type="InterPro" id="IPR058625">
    <property type="entry name" value="MdtA-like_BSH"/>
</dbReference>
<evidence type="ECO:0000256" key="2">
    <source>
        <dbReference type="SAM" id="Coils"/>
    </source>
</evidence>
<dbReference type="AlphaFoldDB" id="A0A6N4DP90"/>
<dbReference type="InterPro" id="IPR058624">
    <property type="entry name" value="MdtA-like_HH"/>
</dbReference>
<feature type="domain" description="Multidrug resistance protein MdtA-like barrel-sandwich hybrid" evidence="4">
    <location>
        <begin position="90"/>
        <end position="224"/>
    </location>
</feature>
<dbReference type="Pfam" id="PF25917">
    <property type="entry name" value="BSH_RND"/>
    <property type="match status" value="1"/>
</dbReference>
<evidence type="ECO:0000259" key="3">
    <source>
        <dbReference type="Pfam" id="PF25876"/>
    </source>
</evidence>
<proteinExistence type="inferred from homology"/>